<accession>A0A0E9XX98</accession>
<dbReference type="EMBL" id="GBXM01002097">
    <property type="protein sequence ID" value="JAI06481.1"/>
    <property type="molecule type" value="Transcribed_RNA"/>
</dbReference>
<sequence>MQSTVTSQICSRVKWMGMVIPVQLLQSTVTSQSYRKIKETRIPIKRRMKVRNSNT</sequence>
<evidence type="ECO:0000313" key="1">
    <source>
        <dbReference type="EMBL" id="JAI06481.1"/>
    </source>
</evidence>
<proteinExistence type="predicted"/>
<name>A0A0E9XX98_ANGAN</name>
<organism evidence="1">
    <name type="scientific">Anguilla anguilla</name>
    <name type="common">European freshwater eel</name>
    <name type="synonym">Muraena anguilla</name>
    <dbReference type="NCBI Taxonomy" id="7936"/>
    <lineage>
        <taxon>Eukaryota</taxon>
        <taxon>Metazoa</taxon>
        <taxon>Chordata</taxon>
        <taxon>Craniata</taxon>
        <taxon>Vertebrata</taxon>
        <taxon>Euteleostomi</taxon>
        <taxon>Actinopterygii</taxon>
        <taxon>Neopterygii</taxon>
        <taxon>Teleostei</taxon>
        <taxon>Anguilliformes</taxon>
        <taxon>Anguillidae</taxon>
        <taxon>Anguilla</taxon>
    </lineage>
</organism>
<protein>
    <submittedName>
        <fullName evidence="1">Uncharacterized protein</fullName>
    </submittedName>
</protein>
<dbReference type="AlphaFoldDB" id="A0A0E9XX98"/>
<reference evidence="1" key="2">
    <citation type="journal article" date="2015" name="Fish Shellfish Immunol.">
        <title>Early steps in the European eel (Anguilla anguilla)-Vibrio vulnificus interaction in the gills: Role of the RtxA13 toxin.</title>
        <authorList>
            <person name="Callol A."/>
            <person name="Pajuelo D."/>
            <person name="Ebbesson L."/>
            <person name="Teles M."/>
            <person name="MacKenzie S."/>
            <person name="Amaro C."/>
        </authorList>
    </citation>
    <scope>NUCLEOTIDE SEQUENCE</scope>
</reference>
<reference evidence="1" key="1">
    <citation type="submission" date="2014-11" db="EMBL/GenBank/DDBJ databases">
        <authorList>
            <person name="Amaro Gonzalez C."/>
        </authorList>
    </citation>
    <scope>NUCLEOTIDE SEQUENCE</scope>
</reference>